<dbReference type="CDD" id="cd01745">
    <property type="entry name" value="GATase1_2"/>
    <property type="match status" value="1"/>
</dbReference>
<accession>A0A011AKT2</accession>
<dbReference type="AlphaFoldDB" id="A0A011AKT2"/>
<comment type="caution">
    <text evidence="2">The sequence shown here is derived from an EMBL/GenBank/DDBJ whole genome shotgun (WGS) entry which is preliminary data.</text>
</comment>
<dbReference type="RefSeq" id="WP_035852449.1">
    <property type="nucleotide sequence ID" value="NZ_KK073874.1"/>
</dbReference>
<dbReference type="Gene3D" id="3.40.50.880">
    <property type="match status" value="1"/>
</dbReference>
<sequence length="252" mass="26298">MPTLSSGGAPRRPLVGLTGRRTTASRIGAPPGFADAQAEAYYSEYARGVARAGGLPFHIAVDGPPEAVADAVDALLLTGGEDVDPVRYGSAAGPRSTVLDPTRDAFEVALFEAVLDAGKPILGICRGNQLINVALGGTLVPDLPVGEGASHASYAYPRAHRRHDVRFEAGSIAHRLYGDQALVNSFHHQAVDRPGTGLTVTGRAGDGVVESVEMANAPVLGVQWHPECFDRDPVFDWLVTAAGAPARQHTGP</sequence>
<dbReference type="PANTHER" id="PTHR43235">
    <property type="entry name" value="GLUTAMINE AMIDOTRANSFERASE PB2B2.05-RELATED"/>
    <property type="match status" value="1"/>
</dbReference>
<dbReference type="GO" id="GO:0016740">
    <property type="term" value="F:transferase activity"/>
    <property type="evidence" value="ECO:0007669"/>
    <property type="project" value="UniProtKB-KW"/>
</dbReference>
<organism evidence="2 3">
    <name type="scientific">Cryptosporangium arvum DSM 44712</name>
    <dbReference type="NCBI Taxonomy" id="927661"/>
    <lineage>
        <taxon>Bacteria</taxon>
        <taxon>Bacillati</taxon>
        <taxon>Actinomycetota</taxon>
        <taxon>Actinomycetes</taxon>
        <taxon>Cryptosporangiales</taxon>
        <taxon>Cryptosporangiaceae</taxon>
        <taxon>Cryptosporangium</taxon>
    </lineage>
</organism>
<dbReference type="HOGENOM" id="CLU_030756_4_0_11"/>
<name>A0A011AKT2_9ACTN</name>
<dbReference type="Pfam" id="PF07722">
    <property type="entry name" value="Peptidase_C26"/>
    <property type="match status" value="1"/>
</dbReference>
<dbReference type="InterPro" id="IPR011697">
    <property type="entry name" value="Peptidase_C26"/>
</dbReference>
<feature type="region of interest" description="Disordered" evidence="1">
    <location>
        <begin position="1"/>
        <end position="20"/>
    </location>
</feature>
<keyword evidence="3" id="KW-1185">Reference proteome</keyword>
<gene>
    <name evidence="2" type="ORF">CryarDRAFT_3768</name>
</gene>
<reference evidence="2 3" key="1">
    <citation type="submission" date="2013-07" db="EMBL/GenBank/DDBJ databases">
        <authorList>
            <consortium name="DOE Joint Genome Institute"/>
            <person name="Eisen J."/>
            <person name="Huntemann M."/>
            <person name="Han J."/>
            <person name="Chen A."/>
            <person name="Kyrpides N."/>
            <person name="Mavromatis K."/>
            <person name="Markowitz V."/>
            <person name="Palaniappan K."/>
            <person name="Ivanova N."/>
            <person name="Schaumberg A."/>
            <person name="Pati A."/>
            <person name="Liolios K."/>
            <person name="Nordberg H.P."/>
            <person name="Cantor M.N."/>
            <person name="Hua S.X."/>
            <person name="Woyke T."/>
        </authorList>
    </citation>
    <scope>NUCLEOTIDE SEQUENCE [LARGE SCALE GENOMIC DNA]</scope>
    <source>
        <strain evidence="2 3">DSM 44712</strain>
    </source>
</reference>
<keyword evidence="2" id="KW-0808">Transferase</keyword>
<proteinExistence type="predicted"/>
<dbReference type="SUPFAM" id="SSF52317">
    <property type="entry name" value="Class I glutamine amidotransferase-like"/>
    <property type="match status" value="1"/>
</dbReference>
<dbReference type="InterPro" id="IPR029062">
    <property type="entry name" value="Class_I_gatase-like"/>
</dbReference>
<dbReference type="PANTHER" id="PTHR43235:SF1">
    <property type="entry name" value="GLUTAMINE AMIDOTRANSFERASE PB2B2.05-RELATED"/>
    <property type="match status" value="1"/>
</dbReference>
<dbReference type="EMBL" id="JFBT01000001">
    <property type="protein sequence ID" value="EXG82576.1"/>
    <property type="molecule type" value="Genomic_DNA"/>
</dbReference>
<evidence type="ECO:0000313" key="3">
    <source>
        <dbReference type="Proteomes" id="UP000021053"/>
    </source>
</evidence>
<dbReference type="GO" id="GO:0033969">
    <property type="term" value="F:gamma-glutamyl-gamma-aminobutyrate hydrolase activity"/>
    <property type="evidence" value="ECO:0007669"/>
    <property type="project" value="TreeGrafter"/>
</dbReference>
<protein>
    <submittedName>
        <fullName evidence="2">Putative glutamine amidotransferase</fullName>
    </submittedName>
</protein>
<dbReference type="OrthoDB" id="9813383at2"/>
<dbReference type="PROSITE" id="PS51273">
    <property type="entry name" value="GATASE_TYPE_1"/>
    <property type="match status" value="1"/>
</dbReference>
<dbReference type="PATRIC" id="fig|927661.3.peg.3735"/>
<dbReference type="GO" id="GO:0006598">
    <property type="term" value="P:polyamine catabolic process"/>
    <property type="evidence" value="ECO:0007669"/>
    <property type="project" value="TreeGrafter"/>
</dbReference>
<dbReference type="Proteomes" id="UP000021053">
    <property type="component" value="Unassembled WGS sequence"/>
</dbReference>
<evidence type="ECO:0000313" key="2">
    <source>
        <dbReference type="EMBL" id="EXG82576.1"/>
    </source>
</evidence>
<keyword evidence="2" id="KW-0315">Glutamine amidotransferase</keyword>
<dbReference type="InterPro" id="IPR044668">
    <property type="entry name" value="PuuD-like"/>
</dbReference>
<dbReference type="GO" id="GO:0005829">
    <property type="term" value="C:cytosol"/>
    <property type="evidence" value="ECO:0007669"/>
    <property type="project" value="TreeGrafter"/>
</dbReference>
<evidence type="ECO:0000256" key="1">
    <source>
        <dbReference type="SAM" id="MobiDB-lite"/>
    </source>
</evidence>